<gene>
    <name evidence="2" type="ORF">MELLADRAFT_123557</name>
</gene>
<keyword evidence="3" id="KW-1185">Reference proteome</keyword>
<dbReference type="Proteomes" id="UP000001072">
    <property type="component" value="Unassembled WGS sequence"/>
</dbReference>
<protein>
    <submittedName>
        <fullName evidence="2">Secreted protein</fullName>
    </submittedName>
</protein>
<feature type="signal peptide" evidence="1">
    <location>
        <begin position="1"/>
        <end position="23"/>
    </location>
</feature>
<evidence type="ECO:0000313" key="2">
    <source>
        <dbReference type="EMBL" id="EGG11119.1"/>
    </source>
</evidence>
<name>F4R9N3_MELLP</name>
<dbReference type="EMBL" id="GL883093">
    <property type="protein sequence ID" value="EGG11119.1"/>
    <property type="molecule type" value="Genomic_DNA"/>
</dbReference>
<dbReference type="RefSeq" id="XP_007405721.1">
    <property type="nucleotide sequence ID" value="XM_007405659.1"/>
</dbReference>
<dbReference type="GeneID" id="18926399"/>
<reference evidence="3" key="1">
    <citation type="journal article" date="2011" name="Proc. Natl. Acad. Sci. U.S.A.">
        <title>Obligate biotrophy features unraveled by the genomic analysis of rust fungi.</title>
        <authorList>
            <person name="Duplessis S."/>
            <person name="Cuomo C.A."/>
            <person name="Lin Y.-C."/>
            <person name="Aerts A."/>
            <person name="Tisserant E."/>
            <person name="Veneault-Fourrey C."/>
            <person name="Joly D.L."/>
            <person name="Hacquard S."/>
            <person name="Amselem J."/>
            <person name="Cantarel B.L."/>
            <person name="Chiu R."/>
            <person name="Coutinho P.M."/>
            <person name="Feau N."/>
            <person name="Field M."/>
            <person name="Frey P."/>
            <person name="Gelhaye E."/>
            <person name="Goldberg J."/>
            <person name="Grabherr M.G."/>
            <person name="Kodira C.D."/>
            <person name="Kohler A."/>
            <person name="Kuees U."/>
            <person name="Lindquist E.A."/>
            <person name="Lucas S.M."/>
            <person name="Mago R."/>
            <person name="Mauceli E."/>
            <person name="Morin E."/>
            <person name="Murat C."/>
            <person name="Pangilinan J.L."/>
            <person name="Park R."/>
            <person name="Pearson M."/>
            <person name="Quesneville H."/>
            <person name="Rouhier N."/>
            <person name="Sakthikumar S."/>
            <person name="Salamov A.A."/>
            <person name="Schmutz J."/>
            <person name="Selles B."/>
            <person name="Shapiro H."/>
            <person name="Tanguay P."/>
            <person name="Tuskan G.A."/>
            <person name="Henrissat B."/>
            <person name="Van de Peer Y."/>
            <person name="Rouze P."/>
            <person name="Ellis J.G."/>
            <person name="Dodds P.N."/>
            <person name="Schein J.E."/>
            <person name="Zhong S."/>
            <person name="Hamelin R.C."/>
            <person name="Grigoriev I.V."/>
            <person name="Szabo L.J."/>
            <person name="Martin F."/>
        </authorList>
    </citation>
    <scope>NUCLEOTIDE SEQUENCE [LARGE SCALE GENOMIC DNA]</scope>
    <source>
        <strain evidence="3">98AG31 / pathotype 3-4-7</strain>
    </source>
</reference>
<dbReference type="InParanoid" id="F4R9N3"/>
<dbReference type="AlphaFoldDB" id="F4R9N3"/>
<evidence type="ECO:0000256" key="1">
    <source>
        <dbReference type="SAM" id="SignalP"/>
    </source>
</evidence>
<organism evidence="3">
    <name type="scientific">Melampsora larici-populina (strain 98AG31 / pathotype 3-4-7)</name>
    <name type="common">Poplar leaf rust fungus</name>
    <dbReference type="NCBI Taxonomy" id="747676"/>
    <lineage>
        <taxon>Eukaryota</taxon>
        <taxon>Fungi</taxon>
        <taxon>Dikarya</taxon>
        <taxon>Basidiomycota</taxon>
        <taxon>Pucciniomycotina</taxon>
        <taxon>Pucciniomycetes</taxon>
        <taxon>Pucciniales</taxon>
        <taxon>Melampsoraceae</taxon>
        <taxon>Melampsora</taxon>
    </lineage>
</organism>
<dbReference type="KEGG" id="mlr:MELLADRAFT_123557"/>
<dbReference type="VEuPathDB" id="FungiDB:MELLADRAFT_123557"/>
<sequence length="133" mass="14915">MSWIRSIPIFHLLLVCLLAGDLGFHIFADANAIDCSHACETQGSGSSYVTNYCTNCRRGDRLLPSGKDCVDQSGKLMNGGDLWACDIVFEPFTEYRKDGRQFYCNQSERTGLFFCKTMNKFLQCPKSQCSTTP</sequence>
<evidence type="ECO:0000313" key="3">
    <source>
        <dbReference type="Proteomes" id="UP000001072"/>
    </source>
</evidence>
<keyword evidence="1" id="KW-0732">Signal</keyword>
<accession>F4R9N3</accession>
<proteinExistence type="predicted"/>
<dbReference type="HOGENOM" id="CLU_1740947_0_0_1"/>
<feature type="chain" id="PRO_5003314905" evidence="1">
    <location>
        <begin position="24"/>
        <end position="133"/>
    </location>
</feature>